<feature type="compositionally biased region" description="Basic and acidic residues" evidence="2">
    <location>
        <begin position="257"/>
        <end position="271"/>
    </location>
</feature>
<dbReference type="EMBL" id="JAANNP010000002">
    <property type="protein sequence ID" value="NHC13415.1"/>
    <property type="molecule type" value="Genomic_DNA"/>
</dbReference>
<keyword evidence="4" id="KW-0732">Signal</keyword>
<dbReference type="InterPro" id="IPR011050">
    <property type="entry name" value="Pectin_lyase_fold/virulence"/>
</dbReference>
<dbReference type="InterPro" id="IPR051550">
    <property type="entry name" value="SCF-Subunits/Alg-Epimerases"/>
</dbReference>
<dbReference type="PANTHER" id="PTHR22990:SF15">
    <property type="entry name" value="F-BOX ONLY PROTEIN 10"/>
    <property type="match status" value="1"/>
</dbReference>
<comment type="caution">
    <text evidence="6">The sequence shown here is derived from an EMBL/GenBank/DDBJ whole genome shotgun (WGS) entry which is preliminary data.</text>
</comment>
<keyword evidence="3" id="KW-1133">Transmembrane helix</keyword>
<keyword evidence="7" id="KW-1185">Reference proteome</keyword>
<dbReference type="PANTHER" id="PTHR22990">
    <property type="entry name" value="F-BOX ONLY PROTEIN"/>
    <property type="match status" value="1"/>
</dbReference>
<evidence type="ECO:0000256" key="3">
    <source>
        <dbReference type="SAM" id="Phobius"/>
    </source>
</evidence>
<evidence type="ECO:0000256" key="4">
    <source>
        <dbReference type="SAM" id="SignalP"/>
    </source>
</evidence>
<gene>
    <name evidence="6" type="ORF">G9H71_06425</name>
</gene>
<feature type="chain" id="PRO_5046284740" evidence="4">
    <location>
        <begin position="34"/>
        <end position="658"/>
    </location>
</feature>
<feature type="region of interest" description="Disordered" evidence="2">
    <location>
        <begin position="235"/>
        <end position="275"/>
    </location>
</feature>
<organism evidence="6 7">
    <name type="scientific">Motilibacter deserti</name>
    <dbReference type="NCBI Taxonomy" id="2714956"/>
    <lineage>
        <taxon>Bacteria</taxon>
        <taxon>Bacillati</taxon>
        <taxon>Actinomycetota</taxon>
        <taxon>Actinomycetes</taxon>
        <taxon>Motilibacterales</taxon>
        <taxon>Motilibacteraceae</taxon>
        <taxon>Motilibacter</taxon>
    </lineage>
</organism>
<dbReference type="SUPFAM" id="SSF51126">
    <property type="entry name" value="Pectin lyase-like"/>
    <property type="match status" value="1"/>
</dbReference>
<dbReference type="Gene3D" id="2.160.20.10">
    <property type="entry name" value="Single-stranded right-handed beta-helix, Pectin lyase-like"/>
    <property type="match status" value="1"/>
</dbReference>
<accession>A0ABX0GUU2</accession>
<feature type="signal peptide" evidence="4">
    <location>
        <begin position="1"/>
        <end position="33"/>
    </location>
</feature>
<evidence type="ECO:0000259" key="5">
    <source>
        <dbReference type="Pfam" id="PF13229"/>
    </source>
</evidence>
<evidence type="ECO:0000313" key="7">
    <source>
        <dbReference type="Proteomes" id="UP000800981"/>
    </source>
</evidence>
<protein>
    <submittedName>
        <fullName evidence="6">Right-handed parallel beta-helix repeat-containing protein</fullName>
    </submittedName>
</protein>
<feature type="domain" description="Right handed beta helix" evidence="5">
    <location>
        <begin position="304"/>
        <end position="393"/>
    </location>
</feature>
<dbReference type="InterPro" id="IPR012334">
    <property type="entry name" value="Pectin_lyas_fold"/>
</dbReference>
<dbReference type="SMART" id="SM00710">
    <property type="entry name" value="PbH1"/>
    <property type="match status" value="9"/>
</dbReference>
<keyword evidence="3" id="KW-0472">Membrane</keyword>
<keyword evidence="1" id="KW-0677">Repeat</keyword>
<dbReference type="Proteomes" id="UP000800981">
    <property type="component" value="Unassembled WGS sequence"/>
</dbReference>
<dbReference type="InterPro" id="IPR006626">
    <property type="entry name" value="PbH1"/>
</dbReference>
<sequence>MLVSLLRRGCALLPLTLLGSVALGGAAAGTASAADAKPWDAAPPATYQGDADHEAALVEAEEERILAVRKKVSLIRWQDQDTYRAGKPKLDEPNDNTVILIPKTNRAAYTVNDLLAVGILTKQADGGLLLENNLFLPPKSTLSLGGASGPIRMRSGADGTFVSIVSIGGALDLSGTEQKPLVVQSWDPQANEPDTLTNDGRAYIRAIGGEVMVRHADFSDLGFWSGSTAGVALTGTDRSNSIDPTRIASGEPAKPSGKTERNAARDARRQEQAQNDVLAKNGITDLNVLDDPEFATDEDTFVSGEVSDSTFTGNAFGLFVSGAKSLNITDTVIQRSLVDGLVLHRYVSSGSIERMTSKLNGGTGFTLARAAQHINIQDSIAEANRGDGFYLSGEALADGPSVTGAQTKPWGSNTVANSYSRNNAHNGIEVVGGVNLDVNNNEITGNDMGIVVRSAASKVSVTANRLVDNARHAVSVRDGVTDATVSGNAISGGTTGIYVRGSVAEVLGNTVKDADGHGVSFVGAVAGSSITNNFLAGEGSSALDDHRSSGKVEVSDNVTSSWVDTSSIWVKLKSWIHPMTLIWLFIAFLILFTAARGRRARGVMGAPYSAQLPHQVTAATAYGEEVVSRPAARTIDIRKANGTKRTGGSTHDDDMAIV</sequence>
<evidence type="ECO:0000256" key="1">
    <source>
        <dbReference type="ARBA" id="ARBA00022737"/>
    </source>
</evidence>
<evidence type="ECO:0000256" key="2">
    <source>
        <dbReference type="SAM" id="MobiDB-lite"/>
    </source>
</evidence>
<keyword evidence="3" id="KW-0812">Transmembrane</keyword>
<dbReference type="Pfam" id="PF13229">
    <property type="entry name" value="Beta_helix"/>
    <property type="match status" value="2"/>
</dbReference>
<feature type="domain" description="Right handed beta helix" evidence="5">
    <location>
        <begin position="412"/>
        <end position="534"/>
    </location>
</feature>
<reference evidence="6 7" key="1">
    <citation type="submission" date="2020-03" db="EMBL/GenBank/DDBJ databases">
        <title>Two novel Motilibacter sp.</title>
        <authorList>
            <person name="Liu S."/>
        </authorList>
    </citation>
    <scope>NUCLEOTIDE SEQUENCE [LARGE SCALE GENOMIC DNA]</scope>
    <source>
        <strain evidence="6 7">E257</strain>
    </source>
</reference>
<name>A0ABX0GUU2_9ACTN</name>
<feature type="transmembrane region" description="Helical" evidence="3">
    <location>
        <begin position="575"/>
        <end position="595"/>
    </location>
</feature>
<evidence type="ECO:0000313" key="6">
    <source>
        <dbReference type="EMBL" id="NHC13415.1"/>
    </source>
</evidence>
<proteinExistence type="predicted"/>
<dbReference type="InterPro" id="IPR039448">
    <property type="entry name" value="Beta_helix"/>
</dbReference>